<dbReference type="RefSeq" id="WP_109695034.1">
    <property type="nucleotide sequence ID" value="NZ_QGDD01000006.1"/>
</dbReference>
<gene>
    <name evidence="2" type="ORF">DJ010_14725</name>
</gene>
<keyword evidence="1" id="KW-0812">Transmembrane</keyword>
<keyword evidence="1" id="KW-1133">Transmembrane helix</keyword>
<accession>A0A316TFX3</accession>
<evidence type="ECO:0000256" key="1">
    <source>
        <dbReference type="SAM" id="Phobius"/>
    </source>
</evidence>
<name>A0A316TFX3_9ACTN</name>
<keyword evidence="1" id="KW-0472">Membrane</keyword>
<evidence type="ECO:0008006" key="4">
    <source>
        <dbReference type="Google" id="ProtNLM"/>
    </source>
</evidence>
<organism evidence="2 3">
    <name type="scientific">Nocardioides silvaticus</name>
    <dbReference type="NCBI Taxonomy" id="2201891"/>
    <lineage>
        <taxon>Bacteria</taxon>
        <taxon>Bacillati</taxon>
        <taxon>Actinomycetota</taxon>
        <taxon>Actinomycetes</taxon>
        <taxon>Propionibacteriales</taxon>
        <taxon>Nocardioidaceae</taxon>
        <taxon>Nocardioides</taxon>
    </lineage>
</organism>
<feature type="transmembrane region" description="Helical" evidence="1">
    <location>
        <begin position="52"/>
        <end position="75"/>
    </location>
</feature>
<evidence type="ECO:0000313" key="3">
    <source>
        <dbReference type="Proteomes" id="UP000245507"/>
    </source>
</evidence>
<dbReference type="AlphaFoldDB" id="A0A316TFX3"/>
<evidence type="ECO:0000313" key="2">
    <source>
        <dbReference type="EMBL" id="PWN02351.1"/>
    </source>
</evidence>
<comment type="caution">
    <text evidence="2">The sequence shown here is derived from an EMBL/GenBank/DDBJ whole genome shotgun (WGS) entry which is preliminary data.</text>
</comment>
<protein>
    <recommendedName>
        <fullName evidence="4">DUF1049 domain-containing protein</fullName>
    </recommendedName>
</protein>
<proteinExistence type="predicted"/>
<dbReference type="Proteomes" id="UP000245507">
    <property type="component" value="Unassembled WGS sequence"/>
</dbReference>
<keyword evidence="3" id="KW-1185">Reference proteome</keyword>
<dbReference type="EMBL" id="QGDD01000006">
    <property type="protein sequence ID" value="PWN02351.1"/>
    <property type="molecule type" value="Genomic_DNA"/>
</dbReference>
<reference evidence="2 3" key="1">
    <citation type="submission" date="2018-05" db="EMBL/GenBank/DDBJ databases">
        <title>Nocardioides silvaticus genome.</title>
        <authorList>
            <person name="Li C."/>
            <person name="Wang G."/>
        </authorList>
    </citation>
    <scope>NUCLEOTIDE SEQUENCE [LARGE SCALE GENOMIC DNA]</scope>
    <source>
        <strain evidence="2 3">CCTCC AB 2018079</strain>
    </source>
</reference>
<sequence length="91" mass="9425">MGAKNQLAGLLLIGLALQVVGFLTTGLGAPRFEVVRDDLVIHGNRDMMLVGLLVFGLGGAMSLVAVVGFGVLLGLRARAEERPPGAGQRSE</sequence>